<evidence type="ECO:0000313" key="1">
    <source>
        <dbReference type="EMBL" id="CAA6825430.1"/>
    </source>
</evidence>
<feature type="non-terminal residue" evidence="1">
    <location>
        <position position="152"/>
    </location>
</feature>
<protein>
    <submittedName>
        <fullName evidence="1">Uncharacterized protein</fullName>
    </submittedName>
</protein>
<reference evidence="1" key="1">
    <citation type="submission" date="2020-01" db="EMBL/GenBank/DDBJ databases">
        <authorList>
            <person name="Meier V. D."/>
            <person name="Meier V D."/>
        </authorList>
    </citation>
    <scope>NUCLEOTIDE SEQUENCE</scope>
    <source>
        <strain evidence="1">HLG_WM_MAG_02</strain>
    </source>
</reference>
<dbReference type="AlphaFoldDB" id="A0A6S6U830"/>
<proteinExistence type="predicted"/>
<sequence length="152" mass="17163">MRFSLAFLLLNTLLLAYQDNDLDGVDDAVDLCPNTSFDKLVNEDGCPEDEIYLGKITFQIGNDISFDEFEQRTDNFNFFGNYQYRKWNISLSNANQTSFDSNNNASTSSGDLYLSTGYNLNFNKIYSKIIVGTKIALAKEEVGTGENDYFTS</sequence>
<name>A0A6S6U830_9BACT</name>
<gene>
    <name evidence="1" type="ORF">HELGO_WM60113</name>
</gene>
<accession>A0A6S6U830</accession>
<organism evidence="1">
    <name type="scientific">uncultured Sulfurovum sp</name>
    <dbReference type="NCBI Taxonomy" id="269237"/>
    <lineage>
        <taxon>Bacteria</taxon>
        <taxon>Pseudomonadati</taxon>
        <taxon>Campylobacterota</taxon>
        <taxon>Epsilonproteobacteria</taxon>
        <taxon>Campylobacterales</taxon>
        <taxon>Sulfurovaceae</taxon>
        <taxon>Sulfurovum</taxon>
        <taxon>environmental samples</taxon>
    </lineage>
</organism>
<dbReference type="EMBL" id="CACVAZ010000193">
    <property type="protein sequence ID" value="CAA6825430.1"/>
    <property type="molecule type" value="Genomic_DNA"/>
</dbReference>